<proteinExistence type="predicted"/>
<comment type="caution">
    <text evidence="3">The sequence shown here is derived from an EMBL/GenBank/DDBJ whole genome shotgun (WGS) entry which is preliminary data.</text>
</comment>
<name>A0A2P4SJE9_BAMTH</name>
<organism evidence="3 4">
    <name type="scientific">Bambusicola thoracicus</name>
    <name type="common">Chinese bamboo-partridge</name>
    <name type="synonym">Perdix thoracica</name>
    <dbReference type="NCBI Taxonomy" id="9083"/>
    <lineage>
        <taxon>Eukaryota</taxon>
        <taxon>Metazoa</taxon>
        <taxon>Chordata</taxon>
        <taxon>Craniata</taxon>
        <taxon>Vertebrata</taxon>
        <taxon>Euteleostomi</taxon>
        <taxon>Archelosauria</taxon>
        <taxon>Archosauria</taxon>
        <taxon>Dinosauria</taxon>
        <taxon>Saurischia</taxon>
        <taxon>Theropoda</taxon>
        <taxon>Coelurosauria</taxon>
        <taxon>Aves</taxon>
        <taxon>Neognathae</taxon>
        <taxon>Galloanserae</taxon>
        <taxon>Galliformes</taxon>
        <taxon>Phasianidae</taxon>
        <taxon>Perdicinae</taxon>
        <taxon>Bambusicola</taxon>
    </lineage>
</organism>
<feature type="signal peptide" evidence="2">
    <location>
        <begin position="1"/>
        <end position="19"/>
    </location>
</feature>
<dbReference type="Proteomes" id="UP000237246">
    <property type="component" value="Unassembled WGS sequence"/>
</dbReference>
<dbReference type="AlphaFoldDB" id="A0A2P4SJE9"/>
<keyword evidence="2" id="KW-0732">Signal</keyword>
<dbReference type="EMBL" id="PPHD01042803">
    <property type="protein sequence ID" value="POI24225.1"/>
    <property type="molecule type" value="Genomic_DNA"/>
</dbReference>
<feature type="chain" id="PRO_5015184104" evidence="2">
    <location>
        <begin position="20"/>
        <end position="119"/>
    </location>
</feature>
<gene>
    <name evidence="3" type="ORF">CIB84_012026</name>
</gene>
<sequence>MAAPHCVGCLCHSLWPTAAMSPVWCSAPTRRWSSTLRQWLSPFLGRSSAPSLSRALWGPWEPPKLEVASAVPRLLGACRSLGVPGGLGGTQLGAVNRAELGEELLEEEHPGDAEQNVDL</sequence>
<accession>A0A2P4SJE9</accession>
<keyword evidence="4" id="KW-1185">Reference proteome</keyword>
<feature type="region of interest" description="Disordered" evidence="1">
    <location>
        <begin position="99"/>
        <end position="119"/>
    </location>
</feature>
<evidence type="ECO:0000313" key="4">
    <source>
        <dbReference type="Proteomes" id="UP000237246"/>
    </source>
</evidence>
<reference evidence="3 4" key="1">
    <citation type="submission" date="2018-01" db="EMBL/GenBank/DDBJ databases">
        <title>Comparison of the Chinese Bamboo Partridge and Red Junglefowl genome sequences highlights the importance of demography in genome evolution.</title>
        <authorList>
            <person name="Tiley G.P."/>
            <person name="Kimball R.T."/>
            <person name="Braun E.L."/>
            <person name="Burleigh J.G."/>
        </authorList>
    </citation>
    <scope>NUCLEOTIDE SEQUENCE [LARGE SCALE GENOMIC DNA]</scope>
    <source>
        <strain evidence="3">RTK389</strain>
        <tissue evidence="3">Blood</tissue>
    </source>
</reference>
<protein>
    <submittedName>
        <fullName evidence="3">Uncharacterized protein</fullName>
    </submittedName>
</protein>
<evidence type="ECO:0000256" key="2">
    <source>
        <dbReference type="SAM" id="SignalP"/>
    </source>
</evidence>
<evidence type="ECO:0000313" key="3">
    <source>
        <dbReference type="EMBL" id="POI24225.1"/>
    </source>
</evidence>
<evidence type="ECO:0000256" key="1">
    <source>
        <dbReference type="SAM" id="MobiDB-lite"/>
    </source>
</evidence>